<dbReference type="OrthoDB" id="470139at2"/>
<dbReference type="Proteomes" id="UP000181661">
    <property type="component" value="Unassembled WGS sequence"/>
</dbReference>
<proteinExistence type="predicted"/>
<comment type="caution">
    <text evidence="3">The sequence shown here is derived from an EMBL/GenBank/DDBJ whole genome shotgun (WGS) entry which is preliminary data.</text>
</comment>
<dbReference type="Proteomes" id="UP000182179">
    <property type="component" value="Unassembled WGS sequence"/>
</dbReference>
<reference evidence="4 6" key="2">
    <citation type="submission" date="2016-10" db="EMBL/GenBank/DDBJ databases">
        <authorList>
            <person name="Varghese N."/>
            <person name="Submissions S."/>
        </authorList>
    </citation>
    <scope>NUCLEOTIDE SEQUENCE [LARGE SCALE GENOMIC DNA]</scope>
    <source>
        <strain evidence="4 6">BS2773</strain>
    </source>
</reference>
<dbReference type="EMBL" id="MDDR01000034">
    <property type="protein sequence ID" value="OIN51495.1"/>
    <property type="molecule type" value="Genomic_DNA"/>
</dbReference>
<dbReference type="Pfam" id="PF06527">
    <property type="entry name" value="TniQ"/>
    <property type="match status" value="1"/>
</dbReference>
<evidence type="ECO:0000313" key="5">
    <source>
        <dbReference type="Proteomes" id="UP000181661"/>
    </source>
</evidence>
<dbReference type="Pfam" id="PF15978">
    <property type="entry name" value="TnsD"/>
    <property type="match status" value="2"/>
</dbReference>
<evidence type="ECO:0000259" key="2">
    <source>
        <dbReference type="Pfam" id="PF15978"/>
    </source>
</evidence>
<protein>
    <submittedName>
        <fullName evidence="4">Tn7-like transposition protein D</fullName>
    </submittedName>
</protein>
<feature type="domain" description="Transposon Tn7 transposition protein TnsD C-terminal" evidence="2">
    <location>
        <begin position="206"/>
        <end position="319"/>
    </location>
</feature>
<keyword evidence="6" id="KW-1185">Reference proteome</keyword>
<dbReference type="InterPro" id="IPR009492">
    <property type="entry name" value="TniQ"/>
</dbReference>
<evidence type="ECO:0000313" key="3">
    <source>
        <dbReference type="EMBL" id="OIN51495.1"/>
    </source>
</evidence>
<sequence>MEHSFHFFPVDYPDETLHSLLSRYVRLSGLGSWSAVFDAATGDGSFARDLSLPCHLGELLRALPAGVDLDQNTIIARHTLLPYYQPFLTEIQLTDAQTQMVNHGGNGLKIRLGLIASRLENTSRTRFCPICVRKDLTQYGTAYWHRVHQLPGIWICPHDESPLLVVDHHWLARCPRKLHLPLDEEVQRHSFPLQFDSRQRRIMLSLAQSSLRLLQANAPPQSPTWLREHFLKGAIECGLASTSGRLDLSQVSHYLGKYFETIPASGEFLILRSVVDGQPATWITKLLRKPRGTHHPLKYLLLANALRFELSSVLTDEQRICPFPRRSTQSFSDELDSCVPGGPYLAESVVALKKGEQEIWDKAVSGVGAREIARSLGVSAVTVYRAIRSISGGPEQWKKMKLIRERAERRERFSRQYLKIFAHECQDYSWLYRNDREWLKAYLDKNDAHARHQPADPFKEIDSLLAEKIFQCAHSIAALPCRPVHICKTRIGRELDVLARFEKQLNRLPLCADALNAVCESSQVFRYRRLVWAIEKLVERGKPITRSAIYRAACIRPLDDSGRHSLR</sequence>
<evidence type="ECO:0000313" key="4">
    <source>
        <dbReference type="EMBL" id="SED98895.1"/>
    </source>
</evidence>
<accession>A0A1S2UZD5</accession>
<organism evidence="3 5">
    <name type="scientific">Pseudomonas costantinii</name>
    <dbReference type="NCBI Taxonomy" id="168469"/>
    <lineage>
        <taxon>Bacteria</taxon>
        <taxon>Pseudomonadati</taxon>
        <taxon>Pseudomonadota</taxon>
        <taxon>Gammaproteobacteria</taxon>
        <taxon>Pseudomonadales</taxon>
        <taxon>Pseudomonadaceae</taxon>
        <taxon>Pseudomonas</taxon>
    </lineage>
</organism>
<evidence type="ECO:0000313" key="6">
    <source>
        <dbReference type="Proteomes" id="UP000182179"/>
    </source>
</evidence>
<evidence type="ECO:0000259" key="1">
    <source>
        <dbReference type="Pfam" id="PF06527"/>
    </source>
</evidence>
<feature type="domain" description="TniQ" evidence="1">
    <location>
        <begin position="7"/>
        <end position="159"/>
    </location>
</feature>
<dbReference type="AlphaFoldDB" id="A0A1S2UZD5"/>
<name>A0A1S2UZD5_9PSED</name>
<dbReference type="EMBL" id="FNTS01000002">
    <property type="protein sequence ID" value="SED98895.1"/>
    <property type="molecule type" value="Genomic_DNA"/>
</dbReference>
<feature type="domain" description="Transposon Tn7 transposition protein TnsD C-terminal" evidence="2">
    <location>
        <begin position="362"/>
        <end position="515"/>
    </location>
</feature>
<dbReference type="InterPro" id="IPR032750">
    <property type="entry name" value="TnsD_C"/>
</dbReference>
<reference evidence="3 5" key="1">
    <citation type="submission" date="2016-08" db="EMBL/GenBank/DDBJ databases">
        <title>Draft genome sequence of Pseudomonas costantinii LMG 22119, type strain isolated from cultivated mushroom (Agaricus bisporus) sporophores.</title>
        <authorList>
            <person name="Tambong J.T."/>
        </authorList>
    </citation>
    <scope>NUCLEOTIDE SEQUENCE [LARGE SCALE GENOMIC DNA]</scope>
    <source>
        <strain evidence="3 5">LMG 22119</strain>
    </source>
</reference>
<gene>
    <name evidence="3" type="ORF">BFL40_18490</name>
    <name evidence="4" type="ORF">SAMN04515675_3463</name>
</gene>